<gene>
    <name evidence="1" type="ORF">ALC57_15325</name>
</gene>
<sequence>MEGTWQWEQRKHCHIILLNSSSYLKENPEQVAALIGQVDATVSDERKRLHDCYGKEADILKTRDRVPSL</sequence>
<accession>A0A195DI81</accession>
<dbReference type="Proteomes" id="UP000078492">
    <property type="component" value="Unassembled WGS sequence"/>
</dbReference>
<reference evidence="1 2" key="1">
    <citation type="submission" date="2015-09" db="EMBL/GenBank/DDBJ databases">
        <title>Trachymyrmex cornetzi WGS genome.</title>
        <authorList>
            <person name="Nygaard S."/>
            <person name="Hu H."/>
            <person name="Boomsma J."/>
            <person name="Zhang G."/>
        </authorList>
    </citation>
    <scope>NUCLEOTIDE SEQUENCE [LARGE SCALE GENOMIC DNA]</scope>
    <source>
        <strain evidence="1">Tcor2-1</strain>
        <tissue evidence="1">Whole body</tissue>
    </source>
</reference>
<dbReference type="EMBL" id="KQ980824">
    <property type="protein sequence ID" value="KYN12598.1"/>
    <property type="molecule type" value="Genomic_DNA"/>
</dbReference>
<name>A0A195DI81_9HYME</name>
<protein>
    <submittedName>
        <fullName evidence="1">Uncharacterized protein</fullName>
    </submittedName>
</protein>
<organism evidence="1 2">
    <name type="scientific">Trachymyrmex cornetzi</name>
    <dbReference type="NCBI Taxonomy" id="471704"/>
    <lineage>
        <taxon>Eukaryota</taxon>
        <taxon>Metazoa</taxon>
        <taxon>Ecdysozoa</taxon>
        <taxon>Arthropoda</taxon>
        <taxon>Hexapoda</taxon>
        <taxon>Insecta</taxon>
        <taxon>Pterygota</taxon>
        <taxon>Neoptera</taxon>
        <taxon>Endopterygota</taxon>
        <taxon>Hymenoptera</taxon>
        <taxon>Apocrita</taxon>
        <taxon>Aculeata</taxon>
        <taxon>Formicoidea</taxon>
        <taxon>Formicidae</taxon>
        <taxon>Myrmicinae</taxon>
        <taxon>Trachymyrmex</taxon>
    </lineage>
</organism>
<evidence type="ECO:0000313" key="1">
    <source>
        <dbReference type="EMBL" id="KYN12598.1"/>
    </source>
</evidence>
<dbReference type="AlphaFoldDB" id="A0A195DI81"/>
<proteinExistence type="predicted"/>
<evidence type="ECO:0000313" key="2">
    <source>
        <dbReference type="Proteomes" id="UP000078492"/>
    </source>
</evidence>
<keyword evidence="2" id="KW-1185">Reference proteome</keyword>